<dbReference type="GO" id="GO:0030894">
    <property type="term" value="C:replisome"/>
    <property type="evidence" value="ECO:0007669"/>
    <property type="project" value="TreeGrafter"/>
</dbReference>
<keyword evidence="8" id="KW-0413">Isomerase</keyword>
<dbReference type="RefSeq" id="WP_183693555.1">
    <property type="nucleotide sequence ID" value="NZ_JACICA010000001.1"/>
</dbReference>
<dbReference type="Gene3D" id="3.40.50.300">
    <property type="entry name" value="P-loop containing nucleotide triphosphate hydrolases"/>
    <property type="match status" value="2"/>
</dbReference>
<dbReference type="NCBIfam" id="TIGR00614">
    <property type="entry name" value="recQ_fam"/>
    <property type="match status" value="1"/>
</dbReference>
<evidence type="ECO:0000313" key="16">
    <source>
        <dbReference type="EMBL" id="MBB3701675.1"/>
    </source>
</evidence>
<keyword evidence="4 16" id="KW-0378">Hydrolase</keyword>
<evidence type="ECO:0000256" key="3">
    <source>
        <dbReference type="ARBA" id="ARBA00022741"/>
    </source>
</evidence>
<dbReference type="GO" id="GO:0009378">
    <property type="term" value="F:four-way junction helicase activity"/>
    <property type="evidence" value="ECO:0007669"/>
    <property type="project" value="TreeGrafter"/>
</dbReference>
<dbReference type="Gene3D" id="1.10.10.10">
    <property type="entry name" value="Winged helix-like DNA-binding domain superfamily/Winged helix DNA-binding domain"/>
    <property type="match status" value="1"/>
</dbReference>
<feature type="compositionally biased region" description="Polar residues" evidence="13">
    <location>
        <begin position="1"/>
        <end position="11"/>
    </location>
</feature>
<reference evidence="16 17" key="1">
    <citation type="submission" date="2020-08" db="EMBL/GenBank/DDBJ databases">
        <title>Genomic Encyclopedia of Type Strains, Phase IV (KMG-IV): sequencing the most valuable type-strain genomes for metagenomic binning, comparative biology and taxonomic classification.</title>
        <authorList>
            <person name="Goeker M."/>
        </authorList>
    </citation>
    <scope>NUCLEOTIDE SEQUENCE [LARGE SCALE GENOMIC DNA]</scope>
    <source>
        <strain evidence="16 17">DSM 22548</strain>
    </source>
</reference>
<protein>
    <recommendedName>
        <fullName evidence="11">ATP-dependent DNA helicase RecQ</fullName>
        <ecNumber evidence="10">5.6.2.4</ecNumber>
    </recommendedName>
    <alternativeName>
        <fullName evidence="12">DNA 3'-5' helicase RecQ</fullName>
    </alternativeName>
</protein>
<dbReference type="GO" id="GO:0003677">
    <property type="term" value="F:DNA binding"/>
    <property type="evidence" value="ECO:0007669"/>
    <property type="project" value="UniProtKB-KW"/>
</dbReference>
<evidence type="ECO:0000256" key="1">
    <source>
        <dbReference type="ARBA" id="ARBA00005446"/>
    </source>
</evidence>
<dbReference type="InterPro" id="IPR027417">
    <property type="entry name" value="P-loop_NTPase"/>
</dbReference>
<dbReference type="GO" id="GO:0005524">
    <property type="term" value="F:ATP binding"/>
    <property type="evidence" value="ECO:0007669"/>
    <property type="project" value="UniProtKB-KW"/>
</dbReference>
<dbReference type="Pfam" id="PF16124">
    <property type="entry name" value="RecQ_Zn_bind"/>
    <property type="match status" value="1"/>
</dbReference>
<gene>
    <name evidence="16" type="ORF">FHS60_000117</name>
</gene>
<evidence type="ECO:0000256" key="4">
    <source>
        <dbReference type="ARBA" id="ARBA00022801"/>
    </source>
</evidence>
<evidence type="ECO:0000256" key="9">
    <source>
        <dbReference type="ARBA" id="ARBA00034617"/>
    </source>
</evidence>
<evidence type="ECO:0000256" key="13">
    <source>
        <dbReference type="SAM" id="MobiDB-lite"/>
    </source>
</evidence>
<comment type="caution">
    <text evidence="16">The sequence shown here is derived from an EMBL/GenBank/DDBJ whole genome shotgun (WGS) entry which is preliminary data.</text>
</comment>
<proteinExistence type="inferred from homology"/>
<evidence type="ECO:0000313" key="17">
    <source>
        <dbReference type="Proteomes" id="UP000541425"/>
    </source>
</evidence>
<feature type="compositionally biased region" description="Polar residues" evidence="13">
    <location>
        <begin position="54"/>
        <end position="65"/>
    </location>
</feature>
<keyword evidence="3" id="KW-0547">Nucleotide-binding</keyword>
<evidence type="ECO:0000256" key="12">
    <source>
        <dbReference type="ARBA" id="ARBA00044550"/>
    </source>
</evidence>
<dbReference type="GO" id="GO:0046872">
    <property type="term" value="F:metal ion binding"/>
    <property type="evidence" value="ECO:0007669"/>
    <property type="project" value="UniProtKB-KW"/>
</dbReference>
<organism evidence="16 17">
    <name type="scientific">Alloprevotella rava</name>
    <dbReference type="NCBI Taxonomy" id="671218"/>
    <lineage>
        <taxon>Bacteria</taxon>
        <taxon>Pseudomonadati</taxon>
        <taxon>Bacteroidota</taxon>
        <taxon>Bacteroidia</taxon>
        <taxon>Bacteroidales</taxon>
        <taxon>Prevotellaceae</taxon>
        <taxon>Alloprevotella</taxon>
    </lineage>
</organism>
<evidence type="ECO:0000256" key="10">
    <source>
        <dbReference type="ARBA" id="ARBA00034808"/>
    </source>
</evidence>
<dbReference type="GO" id="GO:0006310">
    <property type="term" value="P:DNA recombination"/>
    <property type="evidence" value="ECO:0007669"/>
    <property type="project" value="InterPro"/>
</dbReference>
<dbReference type="AlphaFoldDB" id="A0A7W5XX10"/>
<dbReference type="InterPro" id="IPR004589">
    <property type="entry name" value="DNA_helicase_ATP-dep_RecQ"/>
</dbReference>
<keyword evidence="7" id="KW-0238">DNA-binding</keyword>
<dbReference type="InterPro" id="IPR014001">
    <property type="entry name" value="Helicase_ATP-bd"/>
</dbReference>
<dbReference type="FunFam" id="3.40.50.300:FF:001389">
    <property type="entry name" value="ATP-dependent DNA helicase RecQ"/>
    <property type="match status" value="1"/>
</dbReference>
<dbReference type="GO" id="GO:0043590">
    <property type="term" value="C:bacterial nucleoid"/>
    <property type="evidence" value="ECO:0007669"/>
    <property type="project" value="TreeGrafter"/>
</dbReference>
<evidence type="ECO:0000256" key="5">
    <source>
        <dbReference type="ARBA" id="ARBA00022806"/>
    </source>
</evidence>
<dbReference type="SMART" id="SM00490">
    <property type="entry name" value="HELICc"/>
    <property type="match status" value="1"/>
</dbReference>
<dbReference type="SUPFAM" id="SSF52540">
    <property type="entry name" value="P-loop containing nucleoside triphosphate hydrolases"/>
    <property type="match status" value="1"/>
</dbReference>
<evidence type="ECO:0000259" key="14">
    <source>
        <dbReference type="PROSITE" id="PS51192"/>
    </source>
</evidence>
<dbReference type="GO" id="GO:0043138">
    <property type="term" value="F:3'-5' DNA helicase activity"/>
    <property type="evidence" value="ECO:0007669"/>
    <property type="project" value="UniProtKB-EC"/>
</dbReference>
<dbReference type="GO" id="GO:0016787">
    <property type="term" value="F:hydrolase activity"/>
    <property type="evidence" value="ECO:0007669"/>
    <property type="project" value="UniProtKB-KW"/>
</dbReference>
<sequence length="705" mass="80172">MKKQMPPSTSHSENDTHQLPEWANAAAAPLPSKEDEERGILPSSSIPLPDHFQETPTHSIPSPSAQEERELSLSSPSAILSHYWHYPAFRGIQLPIIESILSGHDTLGLMPTGGGKSITFQVPGLAMEGTCLVVSPLIALMKDQVQNLRRRGITAAAIYTGLSHDEVLQVLDNAIFNAYKFLYVSPERIGTKLFQQKLAHMHISFITVDEAHCISQWGYDFRPSYLQIAEVRKLLPDAPVLALTATATPEVVDDICAQLAFRPDSEVHRMSFARDNLAYVVRRTSDKFQELLHILNSVPGSAIVYERSRKGTAETAKALNETGIRALYYHAGLTNVDKDVRQKAWQDDDTRVMVATNAFGMGIDKPDVRIVVHMDLPDSIEAYFQEAGRAGRDGKKAYAVLLYNNSDHGKLSRRVPETFPEKDYVREVYNKLAYFFQLAVGDGFNVRYEFNLDKFCLRFHCFPVPVVSALNLLMRAGYLHYEEESESTSRVQMLVSREELYHVRDYPEGNDVLKALLRDYSGLFSDYVNIEEKRLAMDSGWSEHEVYEILKGLTRRRILHYIPRKKTPYITFLQRRVEGTEVVLSPEVYDKRKTVYETRINSMLNYAAHSDTCRSRYLLHYFGEAQTTDCAQCDVCLERAELLKGAPHLEAHILNILADRRPHRLAELQDTHFRAEDLAATLEQLVEEERITYSNGRFRLNAEAQ</sequence>
<feature type="region of interest" description="Disordered" evidence="13">
    <location>
        <begin position="1"/>
        <end position="72"/>
    </location>
</feature>
<dbReference type="PANTHER" id="PTHR13710">
    <property type="entry name" value="DNA HELICASE RECQ FAMILY MEMBER"/>
    <property type="match status" value="1"/>
</dbReference>
<dbReference type="PROSITE" id="PS51194">
    <property type="entry name" value="HELICASE_CTER"/>
    <property type="match status" value="1"/>
</dbReference>
<feature type="domain" description="Helicase ATP-binding" evidence="14">
    <location>
        <begin position="97"/>
        <end position="265"/>
    </location>
</feature>
<dbReference type="InterPro" id="IPR032284">
    <property type="entry name" value="RecQ_Zn-bd"/>
</dbReference>
<dbReference type="GO" id="GO:0006281">
    <property type="term" value="P:DNA repair"/>
    <property type="evidence" value="ECO:0007669"/>
    <property type="project" value="TreeGrafter"/>
</dbReference>
<keyword evidence="6" id="KW-0067">ATP-binding</keyword>
<feature type="domain" description="Helicase C-terminal" evidence="15">
    <location>
        <begin position="287"/>
        <end position="436"/>
    </location>
</feature>
<evidence type="ECO:0000256" key="8">
    <source>
        <dbReference type="ARBA" id="ARBA00023235"/>
    </source>
</evidence>
<dbReference type="Pfam" id="PF00270">
    <property type="entry name" value="DEAD"/>
    <property type="match status" value="1"/>
</dbReference>
<dbReference type="PROSITE" id="PS51192">
    <property type="entry name" value="HELICASE_ATP_BIND_1"/>
    <property type="match status" value="1"/>
</dbReference>
<keyword evidence="2" id="KW-0479">Metal-binding</keyword>
<evidence type="ECO:0000256" key="7">
    <source>
        <dbReference type="ARBA" id="ARBA00023125"/>
    </source>
</evidence>
<evidence type="ECO:0000256" key="11">
    <source>
        <dbReference type="ARBA" id="ARBA00044535"/>
    </source>
</evidence>
<name>A0A7W5XX10_9BACT</name>
<evidence type="ECO:0000259" key="15">
    <source>
        <dbReference type="PROSITE" id="PS51194"/>
    </source>
</evidence>
<evidence type="ECO:0000256" key="2">
    <source>
        <dbReference type="ARBA" id="ARBA00022723"/>
    </source>
</evidence>
<dbReference type="Pfam" id="PF00271">
    <property type="entry name" value="Helicase_C"/>
    <property type="match status" value="1"/>
</dbReference>
<dbReference type="InterPro" id="IPR036388">
    <property type="entry name" value="WH-like_DNA-bd_sf"/>
</dbReference>
<dbReference type="EMBL" id="JACICA010000001">
    <property type="protein sequence ID" value="MBB3701675.1"/>
    <property type="molecule type" value="Genomic_DNA"/>
</dbReference>
<dbReference type="InterPro" id="IPR011545">
    <property type="entry name" value="DEAD/DEAH_box_helicase_dom"/>
</dbReference>
<accession>A0A7W5XX10</accession>
<dbReference type="CDD" id="cd17920">
    <property type="entry name" value="DEXHc_RecQ"/>
    <property type="match status" value="1"/>
</dbReference>
<dbReference type="GO" id="GO:0005737">
    <property type="term" value="C:cytoplasm"/>
    <property type="evidence" value="ECO:0007669"/>
    <property type="project" value="TreeGrafter"/>
</dbReference>
<comment type="similarity">
    <text evidence="1">Belongs to the helicase family. RecQ subfamily.</text>
</comment>
<dbReference type="Proteomes" id="UP000541425">
    <property type="component" value="Unassembled WGS sequence"/>
</dbReference>
<keyword evidence="5 16" id="KW-0347">Helicase</keyword>
<dbReference type="SMART" id="SM00487">
    <property type="entry name" value="DEXDc"/>
    <property type="match status" value="1"/>
</dbReference>
<dbReference type="PANTHER" id="PTHR13710:SF105">
    <property type="entry name" value="ATP-DEPENDENT DNA HELICASE Q1"/>
    <property type="match status" value="1"/>
</dbReference>
<dbReference type="EC" id="5.6.2.4" evidence="10"/>
<evidence type="ECO:0000256" key="6">
    <source>
        <dbReference type="ARBA" id="ARBA00022840"/>
    </source>
</evidence>
<comment type="catalytic activity">
    <reaction evidence="9">
        <text>Couples ATP hydrolysis with the unwinding of duplex DNA by translocating in the 3'-5' direction.</text>
        <dbReference type="EC" id="5.6.2.4"/>
    </reaction>
</comment>
<dbReference type="InterPro" id="IPR001650">
    <property type="entry name" value="Helicase_C-like"/>
</dbReference>